<evidence type="ECO:0000313" key="2">
    <source>
        <dbReference type="EMBL" id="AAT66774.1"/>
    </source>
</evidence>
<gene>
    <name evidence="1" type="ORF">SDM1_29t00007</name>
    <name evidence="2" type="ORF">SDM1_49t00020</name>
</gene>
<reference evidence="1" key="2">
    <citation type="submission" date="2003-08" db="EMBL/GenBank/DDBJ databases">
        <authorList>
            <person name="Ronning C.M."/>
        </authorList>
    </citation>
    <scope>NUCLEOTIDE SEQUENCE</scope>
</reference>
<name>Q6L425_SOLDE</name>
<organism evidence="1">
    <name type="scientific">Solanum demissum</name>
    <name type="common">Wild potato</name>
    <dbReference type="NCBI Taxonomy" id="50514"/>
    <lineage>
        <taxon>Eukaryota</taxon>
        <taxon>Viridiplantae</taxon>
        <taxon>Streptophyta</taxon>
        <taxon>Embryophyta</taxon>
        <taxon>Tracheophyta</taxon>
        <taxon>Spermatophyta</taxon>
        <taxon>Magnoliopsida</taxon>
        <taxon>eudicotyledons</taxon>
        <taxon>Gunneridae</taxon>
        <taxon>Pentapetalae</taxon>
        <taxon>asterids</taxon>
        <taxon>lamiids</taxon>
        <taxon>Solanales</taxon>
        <taxon>Solanaceae</taxon>
        <taxon>Solanoideae</taxon>
        <taxon>Solaneae</taxon>
        <taxon>Solanum</taxon>
    </lineage>
</organism>
<reference evidence="1" key="3">
    <citation type="submission" date="2004-06" db="EMBL/GenBank/DDBJ databases">
        <authorList>
            <person name="Buell R."/>
        </authorList>
    </citation>
    <scope>NUCLEOTIDE SEQUENCE</scope>
</reference>
<sequence length="112" mass="12793">METEIVQNVVYSPLSLDQTTPSWINASHWCSDLHHETYAERSMSTKTADLEQDALYKYLGDRGQTSNRMLYISIYEVETGARIWIPDKSAAVAAERVPIDPCEKCLWNTVHT</sequence>
<dbReference type="EMBL" id="AC146506">
    <property type="protein sequence ID" value="AAT39958.1"/>
    <property type="molecule type" value="Genomic_DNA"/>
</dbReference>
<evidence type="ECO:0000313" key="1">
    <source>
        <dbReference type="EMBL" id="AAT39958.1"/>
    </source>
</evidence>
<reference evidence="1" key="4">
    <citation type="submission" date="2006-08" db="EMBL/GenBank/DDBJ databases">
        <authorList>
            <person name="Childs K."/>
        </authorList>
    </citation>
    <scope>NUCLEOTIDE SEQUENCE</scope>
</reference>
<accession>Q6L425</accession>
<protein>
    <submittedName>
        <fullName evidence="1">Uncharacterized protein</fullName>
    </submittedName>
</protein>
<dbReference type="AlphaFoldDB" id="Q6L425"/>
<proteinExistence type="predicted"/>
<dbReference type="EMBL" id="AC150162">
    <property type="protein sequence ID" value="AAT66774.1"/>
    <property type="molecule type" value="Genomic_DNA"/>
</dbReference>
<reference evidence="1" key="1">
    <citation type="submission" date="2003-08" db="EMBL/GenBank/DDBJ databases">
        <authorList>
            <person name="Buell R."/>
            <person name="Liu J."/>
            <person name="Childs K."/>
            <person name="Zaborsky J."/>
            <person name="Tallon L."/>
            <person name="Wirtz U."/>
            <person name="Wei F."/>
            <person name="Kuang H."/>
            <person name="Zhang P."/>
            <person name="Marano M."/>
            <person name="Baker B."/>
        </authorList>
    </citation>
    <scope>NUCLEOTIDE SEQUENCE</scope>
</reference>